<comment type="similarity">
    <text evidence="1 13">Belongs to the RuvC family.</text>
</comment>
<dbReference type="PANTHER" id="PTHR30194">
    <property type="entry name" value="CROSSOVER JUNCTION ENDODEOXYRIBONUCLEASE RUVC"/>
    <property type="match status" value="1"/>
</dbReference>
<comment type="cofactor">
    <cofactor evidence="13">
        <name>Mg(2+)</name>
        <dbReference type="ChEBI" id="CHEBI:18420"/>
    </cofactor>
    <text evidence="13">Binds 2 Mg(2+) ion per subunit.</text>
</comment>
<keyword evidence="9 13" id="KW-0238">DNA-binding</keyword>
<comment type="function">
    <text evidence="13">The RuvA-RuvB-RuvC complex processes Holliday junction (HJ) DNA during genetic recombination and DNA repair. Endonuclease that resolves HJ intermediates. Cleaves cruciform DNA by making single-stranded nicks across the HJ at symmetrical positions within the homologous arms, yielding a 5'-phosphate and a 3'-hydroxyl group; requires a central core of homology in the junction. The consensus cleavage sequence is 5'-(A/T)TT(C/G)-3'. Cleavage occurs on the 3'-side of the TT dinucleotide at the point of strand exchange. HJ branch migration catalyzed by RuvA-RuvB allows RuvC to scan DNA until it finds its consensus sequence, where it cleaves and resolves the cruciform DNA.</text>
</comment>
<comment type="catalytic activity">
    <reaction evidence="12 13">
        <text>Endonucleolytic cleavage at a junction such as a reciprocal single-stranded crossover between two homologous DNA duplexes (Holliday junction).</text>
        <dbReference type="EC" id="3.1.21.10"/>
    </reaction>
</comment>
<dbReference type="GO" id="GO:0048476">
    <property type="term" value="C:Holliday junction resolvase complex"/>
    <property type="evidence" value="ECO:0007669"/>
    <property type="project" value="UniProtKB-UniRule"/>
</dbReference>
<evidence type="ECO:0000256" key="14">
    <source>
        <dbReference type="NCBIfam" id="TIGR00228"/>
    </source>
</evidence>
<evidence type="ECO:0000256" key="4">
    <source>
        <dbReference type="ARBA" id="ARBA00022723"/>
    </source>
</evidence>
<evidence type="ECO:0000256" key="8">
    <source>
        <dbReference type="ARBA" id="ARBA00022842"/>
    </source>
</evidence>
<sequence>MIILGIDPGVERVGYAFFRKKSPADFSYLSSGLIKTEKKLALEIRLEKIYSSLESLIVNNKPDIIVLERVFFFKNQKTIVMVGQAQGVILLLAAQYHIEALFLTPPQIKQIVTGYGQSDKKNIQKMLRLSLGLSQELEQDDRADAIATAFAYCCMKKNLLDY</sequence>
<name>A0A1F7L0M8_9BACT</name>
<gene>
    <name evidence="13" type="primary">ruvC</name>
    <name evidence="15" type="ORF">A3K52_02455</name>
</gene>
<dbReference type="Proteomes" id="UP000177050">
    <property type="component" value="Unassembled WGS sequence"/>
</dbReference>
<keyword evidence="7 13" id="KW-0378">Hydrolase</keyword>
<dbReference type="Gene3D" id="3.30.420.10">
    <property type="entry name" value="Ribonuclease H-like superfamily/Ribonuclease H"/>
    <property type="match status" value="1"/>
</dbReference>
<dbReference type="EC" id="3.1.21.10" evidence="13 14"/>
<feature type="binding site" evidence="13">
    <location>
        <position position="68"/>
    </location>
    <ligand>
        <name>Mg(2+)</name>
        <dbReference type="ChEBI" id="CHEBI:18420"/>
        <label>2</label>
    </ligand>
</feature>
<dbReference type="GO" id="GO:0008821">
    <property type="term" value="F:crossover junction DNA endonuclease activity"/>
    <property type="evidence" value="ECO:0007669"/>
    <property type="project" value="UniProtKB-UniRule"/>
</dbReference>
<evidence type="ECO:0000256" key="13">
    <source>
        <dbReference type="HAMAP-Rule" id="MF_00034"/>
    </source>
</evidence>
<dbReference type="GO" id="GO:0006310">
    <property type="term" value="P:DNA recombination"/>
    <property type="evidence" value="ECO:0007669"/>
    <property type="project" value="UniProtKB-UniRule"/>
</dbReference>
<dbReference type="CDD" id="cd16962">
    <property type="entry name" value="RuvC"/>
    <property type="match status" value="1"/>
</dbReference>
<dbReference type="GO" id="GO:0005737">
    <property type="term" value="C:cytoplasm"/>
    <property type="evidence" value="ECO:0007669"/>
    <property type="project" value="UniProtKB-SubCell"/>
</dbReference>
<evidence type="ECO:0000256" key="11">
    <source>
        <dbReference type="ARBA" id="ARBA00023204"/>
    </source>
</evidence>
<evidence type="ECO:0000313" key="15">
    <source>
        <dbReference type="EMBL" id="OGK73626.1"/>
    </source>
</evidence>
<feature type="active site" evidence="13">
    <location>
        <position position="7"/>
    </location>
</feature>
<dbReference type="GO" id="GO:0003677">
    <property type="term" value="F:DNA binding"/>
    <property type="evidence" value="ECO:0007669"/>
    <property type="project" value="UniProtKB-KW"/>
</dbReference>
<feature type="active site" evidence="13">
    <location>
        <position position="68"/>
    </location>
</feature>
<dbReference type="EMBL" id="MGBR01000001">
    <property type="protein sequence ID" value="OGK73626.1"/>
    <property type="molecule type" value="Genomic_DNA"/>
</dbReference>
<comment type="subcellular location">
    <subcellularLocation>
        <location evidence="13">Cytoplasm</location>
    </subcellularLocation>
</comment>
<keyword evidence="6 13" id="KW-0227">DNA damage</keyword>
<dbReference type="PRINTS" id="PR00696">
    <property type="entry name" value="RSOLVASERUVC"/>
</dbReference>
<dbReference type="HAMAP" id="MF_00034">
    <property type="entry name" value="RuvC"/>
    <property type="match status" value="1"/>
</dbReference>
<evidence type="ECO:0000256" key="2">
    <source>
        <dbReference type="ARBA" id="ARBA00022490"/>
    </source>
</evidence>
<dbReference type="AlphaFoldDB" id="A0A1F7L0M8"/>
<comment type="caution">
    <text evidence="15">The sequence shown here is derived from an EMBL/GenBank/DDBJ whole genome shotgun (WGS) entry which is preliminary data.</text>
</comment>
<keyword evidence="11 13" id="KW-0234">DNA repair</keyword>
<feature type="binding site" evidence="13">
    <location>
        <position position="141"/>
    </location>
    <ligand>
        <name>Mg(2+)</name>
        <dbReference type="ChEBI" id="CHEBI:18420"/>
        <label>1</label>
    </ligand>
</feature>
<dbReference type="GO" id="GO:0006281">
    <property type="term" value="P:DNA repair"/>
    <property type="evidence" value="ECO:0007669"/>
    <property type="project" value="UniProtKB-UniRule"/>
</dbReference>
<comment type="subunit">
    <text evidence="13">Homodimer which binds Holliday junction (HJ) DNA. The HJ becomes 2-fold symmetrical on binding to RuvC with unstacked arms; it has a different conformation from HJ DNA in complex with RuvA. In the full resolvosome a probable DNA-RuvA(4)-RuvB(12)-RuvC(2) complex forms which resolves the HJ.</text>
</comment>
<dbReference type="InterPro" id="IPR036397">
    <property type="entry name" value="RNaseH_sf"/>
</dbReference>
<keyword evidence="10 13" id="KW-0233">DNA recombination</keyword>
<accession>A0A1F7L0M8</accession>
<evidence type="ECO:0000256" key="7">
    <source>
        <dbReference type="ARBA" id="ARBA00022801"/>
    </source>
</evidence>
<dbReference type="NCBIfam" id="TIGR00228">
    <property type="entry name" value="ruvC"/>
    <property type="match status" value="1"/>
</dbReference>
<keyword evidence="5 13" id="KW-0255">Endonuclease</keyword>
<evidence type="ECO:0000313" key="16">
    <source>
        <dbReference type="Proteomes" id="UP000177050"/>
    </source>
</evidence>
<evidence type="ECO:0000256" key="1">
    <source>
        <dbReference type="ARBA" id="ARBA00009518"/>
    </source>
</evidence>
<feature type="binding site" evidence="13">
    <location>
        <position position="7"/>
    </location>
    <ligand>
        <name>Mg(2+)</name>
        <dbReference type="ChEBI" id="CHEBI:18420"/>
        <label>1</label>
    </ligand>
</feature>
<dbReference type="SUPFAM" id="SSF53098">
    <property type="entry name" value="Ribonuclease H-like"/>
    <property type="match status" value="1"/>
</dbReference>
<evidence type="ECO:0000256" key="5">
    <source>
        <dbReference type="ARBA" id="ARBA00022759"/>
    </source>
</evidence>
<evidence type="ECO:0000256" key="3">
    <source>
        <dbReference type="ARBA" id="ARBA00022722"/>
    </source>
</evidence>
<dbReference type="GO" id="GO:0000287">
    <property type="term" value="F:magnesium ion binding"/>
    <property type="evidence" value="ECO:0007669"/>
    <property type="project" value="UniProtKB-UniRule"/>
</dbReference>
<evidence type="ECO:0000256" key="12">
    <source>
        <dbReference type="ARBA" id="ARBA00029354"/>
    </source>
</evidence>
<protein>
    <recommendedName>
        <fullName evidence="13 14">Crossover junction endodeoxyribonuclease RuvC</fullName>
        <ecNumber evidence="13 14">3.1.21.10</ecNumber>
    </recommendedName>
    <alternativeName>
        <fullName evidence="13">Holliday junction nuclease RuvC</fullName>
    </alternativeName>
    <alternativeName>
        <fullName evidence="13">Holliday junction resolvase RuvC</fullName>
    </alternativeName>
</protein>
<evidence type="ECO:0000256" key="9">
    <source>
        <dbReference type="ARBA" id="ARBA00023125"/>
    </source>
</evidence>
<feature type="active site" evidence="13">
    <location>
        <position position="141"/>
    </location>
</feature>
<reference evidence="15 16" key="1">
    <citation type="journal article" date="2016" name="Nat. Commun.">
        <title>Thousands of microbial genomes shed light on interconnected biogeochemical processes in an aquifer system.</title>
        <authorList>
            <person name="Anantharaman K."/>
            <person name="Brown C.T."/>
            <person name="Hug L.A."/>
            <person name="Sharon I."/>
            <person name="Castelle C.J."/>
            <person name="Probst A.J."/>
            <person name="Thomas B.C."/>
            <person name="Singh A."/>
            <person name="Wilkins M.J."/>
            <person name="Karaoz U."/>
            <person name="Brodie E.L."/>
            <person name="Williams K.H."/>
            <person name="Hubbard S.S."/>
            <person name="Banfield J.F."/>
        </authorList>
    </citation>
    <scope>NUCLEOTIDE SEQUENCE [LARGE SCALE GENOMIC DNA]</scope>
</reference>
<proteinExistence type="inferred from homology"/>
<dbReference type="FunFam" id="3.30.420.10:FF:000002">
    <property type="entry name" value="Crossover junction endodeoxyribonuclease RuvC"/>
    <property type="match status" value="1"/>
</dbReference>
<keyword evidence="3 13" id="KW-0540">Nuclease</keyword>
<keyword evidence="8 13" id="KW-0460">Magnesium</keyword>
<evidence type="ECO:0000256" key="10">
    <source>
        <dbReference type="ARBA" id="ARBA00023172"/>
    </source>
</evidence>
<dbReference type="Pfam" id="PF02075">
    <property type="entry name" value="RuvC"/>
    <property type="match status" value="1"/>
</dbReference>
<organism evidence="15 16">
    <name type="scientific">Candidatus Roizmanbacteria bacterium RIFOXYD1_FULL_38_12</name>
    <dbReference type="NCBI Taxonomy" id="1802093"/>
    <lineage>
        <taxon>Bacteria</taxon>
        <taxon>Candidatus Roizmaniibacteriota</taxon>
    </lineage>
</organism>
<keyword evidence="4 13" id="KW-0479">Metal-binding</keyword>
<dbReference type="PANTHER" id="PTHR30194:SF3">
    <property type="entry name" value="CROSSOVER JUNCTION ENDODEOXYRIBONUCLEASE RUVC"/>
    <property type="match status" value="1"/>
</dbReference>
<keyword evidence="2 13" id="KW-0963">Cytoplasm</keyword>
<dbReference type="InterPro" id="IPR012337">
    <property type="entry name" value="RNaseH-like_sf"/>
</dbReference>
<evidence type="ECO:0000256" key="6">
    <source>
        <dbReference type="ARBA" id="ARBA00022763"/>
    </source>
</evidence>
<dbReference type="InterPro" id="IPR002176">
    <property type="entry name" value="X-over_junc_endoDNase_RuvC"/>
</dbReference>